<comment type="caution">
    <text evidence="10">The sequence shown here is derived from an EMBL/GenBank/DDBJ whole genome shotgun (WGS) entry which is preliminary data.</text>
</comment>
<gene>
    <name evidence="10" type="ORF">RB614_15655</name>
</gene>
<evidence type="ECO:0000256" key="4">
    <source>
        <dbReference type="ARBA" id="ARBA00022723"/>
    </source>
</evidence>
<dbReference type="PANTHER" id="PTHR46696:SF5">
    <property type="entry name" value="CYTOCHROME P450 BJ-1"/>
    <property type="match status" value="1"/>
</dbReference>
<evidence type="ECO:0000256" key="5">
    <source>
        <dbReference type="ARBA" id="ARBA00023002"/>
    </source>
</evidence>
<accession>A0ABU0ZG32</accession>
<sequence>MKVSEAGSRSPLAMRRDPDRPLHPSADLLALDEAGGIVEVSMPMATPGPGRTWLITRAQDIRLVLGDPALFSNVLHLPAGGPGGDASPTGPGSLLGLDPPQHTRLRRLLSAEFSPRRVAGLQAAVAAATRDALSYLHGQDRADLVTSFARPIPAVVIAELLGLPLADREAFCARSAIAIDTRLPALTRADNRAEMEAYMSELIGRLRRDPGDGLHDGLLGALIAGDGSRMTDAELIATGNLLLLAGHETTTSLIAQSLLLLLDFPEHRETMLRDEASVASGVEELLRYLTVFHFSLPRTAQRATVVAGTPIAAGDRILCSFPVANRDASRYPGPDEFQPSRAAGPHLAFGHGIHYCLGAPLARLEMRTVLPAFFESFPEAEIAPRSGVRYRTGSLTFGLDALPVTLR</sequence>
<dbReference type="PANTHER" id="PTHR46696">
    <property type="entry name" value="P450, PUTATIVE (EUROFUNG)-RELATED"/>
    <property type="match status" value="1"/>
</dbReference>
<evidence type="ECO:0000313" key="10">
    <source>
        <dbReference type="EMBL" id="MDQ7905948.1"/>
    </source>
</evidence>
<keyword evidence="6 8" id="KW-0408">Iron</keyword>
<proteinExistence type="inferred from homology"/>
<keyword evidence="4 8" id="KW-0479">Metal-binding</keyword>
<keyword evidence="3 8" id="KW-0349">Heme</keyword>
<dbReference type="PROSITE" id="PS00086">
    <property type="entry name" value="CYTOCHROME_P450"/>
    <property type="match status" value="1"/>
</dbReference>
<protein>
    <submittedName>
        <fullName evidence="10">Cytochrome P450</fullName>
    </submittedName>
</protein>
<evidence type="ECO:0000256" key="9">
    <source>
        <dbReference type="SAM" id="MobiDB-lite"/>
    </source>
</evidence>
<reference evidence="10 11" key="1">
    <citation type="submission" date="2023-08" db="EMBL/GenBank/DDBJ databases">
        <title>Phytohabitans sansha sp. nov., isolated from marine sediment.</title>
        <authorList>
            <person name="Zhao Y."/>
            <person name="Yi K."/>
        </authorList>
    </citation>
    <scope>NUCLEOTIDE SEQUENCE [LARGE SCALE GENOMIC DNA]</scope>
    <source>
        <strain evidence="10 11">ZYX-F-186</strain>
    </source>
</reference>
<evidence type="ECO:0000256" key="6">
    <source>
        <dbReference type="ARBA" id="ARBA00023004"/>
    </source>
</evidence>
<dbReference type="InterPro" id="IPR001128">
    <property type="entry name" value="Cyt_P450"/>
</dbReference>
<dbReference type="SUPFAM" id="SSF48264">
    <property type="entry name" value="Cytochrome P450"/>
    <property type="match status" value="1"/>
</dbReference>
<dbReference type="InterPro" id="IPR017972">
    <property type="entry name" value="Cyt_P450_CS"/>
</dbReference>
<organism evidence="10 11">
    <name type="scientific">Phytohabitans maris</name>
    <dbReference type="NCBI Taxonomy" id="3071409"/>
    <lineage>
        <taxon>Bacteria</taxon>
        <taxon>Bacillati</taxon>
        <taxon>Actinomycetota</taxon>
        <taxon>Actinomycetes</taxon>
        <taxon>Micromonosporales</taxon>
        <taxon>Micromonosporaceae</taxon>
    </lineage>
</organism>
<evidence type="ECO:0000256" key="8">
    <source>
        <dbReference type="RuleBase" id="RU000461"/>
    </source>
</evidence>
<evidence type="ECO:0000256" key="2">
    <source>
        <dbReference type="ARBA" id="ARBA00010617"/>
    </source>
</evidence>
<keyword evidence="11" id="KW-1185">Reference proteome</keyword>
<dbReference type="Pfam" id="PF00067">
    <property type="entry name" value="p450"/>
    <property type="match status" value="1"/>
</dbReference>
<dbReference type="InterPro" id="IPR002397">
    <property type="entry name" value="Cyt_P450_B"/>
</dbReference>
<keyword evidence="5 8" id="KW-0560">Oxidoreductase</keyword>
<comment type="similarity">
    <text evidence="2 8">Belongs to the cytochrome P450 family.</text>
</comment>
<dbReference type="PRINTS" id="PR00385">
    <property type="entry name" value="P450"/>
</dbReference>
<feature type="region of interest" description="Disordered" evidence="9">
    <location>
        <begin position="1"/>
        <end position="25"/>
    </location>
</feature>
<evidence type="ECO:0000256" key="7">
    <source>
        <dbReference type="ARBA" id="ARBA00023033"/>
    </source>
</evidence>
<evidence type="ECO:0000313" key="11">
    <source>
        <dbReference type="Proteomes" id="UP001230908"/>
    </source>
</evidence>
<dbReference type="Gene3D" id="1.10.630.10">
    <property type="entry name" value="Cytochrome P450"/>
    <property type="match status" value="1"/>
</dbReference>
<evidence type="ECO:0000256" key="1">
    <source>
        <dbReference type="ARBA" id="ARBA00001971"/>
    </source>
</evidence>
<keyword evidence="7 8" id="KW-0503">Monooxygenase</keyword>
<evidence type="ECO:0000256" key="3">
    <source>
        <dbReference type="ARBA" id="ARBA00022617"/>
    </source>
</evidence>
<dbReference type="RefSeq" id="WP_308713216.1">
    <property type="nucleotide sequence ID" value="NZ_JAVHUY010000013.1"/>
</dbReference>
<name>A0ABU0ZG32_9ACTN</name>
<comment type="cofactor">
    <cofactor evidence="1">
        <name>heme</name>
        <dbReference type="ChEBI" id="CHEBI:30413"/>
    </cofactor>
</comment>
<dbReference type="EMBL" id="JAVHUY010000013">
    <property type="protein sequence ID" value="MDQ7905948.1"/>
    <property type="molecule type" value="Genomic_DNA"/>
</dbReference>
<dbReference type="Proteomes" id="UP001230908">
    <property type="component" value="Unassembled WGS sequence"/>
</dbReference>
<dbReference type="PRINTS" id="PR00359">
    <property type="entry name" value="BP450"/>
</dbReference>
<dbReference type="InterPro" id="IPR036396">
    <property type="entry name" value="Cyt_P450_sf"/>
</dbReference>